<dbReference type="Gene3D" id="3.40.720.10">
    <property type="entry name" value="Alkaline Phosphatase, subunit A"/>
    <property type="match status" value="1"/>
</dbReference>
<comment type="similarity">
    <text evidence="2">Belongs to the sulfatase family.</text>
</comment>
<evidence type="ECO:0000256" key="4">
    <source>
        <dbReference type="ARBA" id="ARBA00022729"/>
    </source>
</evidence>
<keyword evidence="4 8" id="KW-0732">Signal</keyword>
<keyword evidence="5" id="KW-0378">Hydrolase</keyword>
<evidence type="ECO:0000256" key="3">
    <source>
        <dbReference type="ARBA" id="ARBA00022723"/>
    </source>
</evidence>
<feature type="domain" description="Sulfatase N-terminal" evidence="9">
    <location>
        <begin position="55"/>
        <end position="398"/>
    </location>
</feature>
<protein>
    <recommendedName>
        <fullName evidence="9">Sulfatase N-terminal domain-containing protein</fullName>
    </recommendedName>
</protein>
<feature type="chain" id="PRO_5016032686" description="Sulfatase N-terminal domain-containing protein" evidence="8">
    <location>
        <begin position="40"/>
        <end position="512"/>
    </location>
</feature>
<dbReference type="Proteomes" id="UP000249577">
    <property type="component" value="Unassembled WGS sequence"/>
</dbReference>
<dbReference type="Pfam" id="PF00884">
    <property type="entry name" value="Sulfatase"/>
    <property type="match status" value="1"/>
</dbReference>
<dbReference type="GO" id="GO:0004423">
    <property type="term" value="F:iduronate-2-sulfatase activity"/>
    <property type="evidence" value="ECO:0007669"/>
    <property type="project" value="InterPro"/>
</dbReference>
<evidence type="ECO:0000259" key="9">
    <source>
        <dbReference type="Pfam" id="PF00884"/>
    </source>
</evidence>
<feature type="region of interest" description="Disordered" evidence="7">
    <location>
        <begin position="487"/>
        <end position="512"/>
    </location>
</feature>
<evidence type="ECO:0000256" key="7">
    <source>
        <dbReference type="SAM" id="MobiDB-lite"/>
    </source>
</evidence>
<evidence type="ECO:0000256" key="2">
    <source>
        <dbReference type="ARBA" id="ARBA00008779"/>
    </source>
</evidence>
<sequence length="512" mass="55766">MGLNRMIRGVTRREILAGGAAAAAGFGAVSAAAAGPASAAGTAGGKAAGAKDKRPNVLFVAIDDMNDWTGWQGGYPGVKTPNLDRLARLATGFTRAYTPAAACNAARAAILFGVEPFNSGIYRNASADWSDTALAKKRSIVRWFRDQGYETVGTGKTFHTGWRKPSLVPEHNDPDAWTQFEYLPQLFEGGGDELTWRGEGVTADKEDVGRAEWLVENVLAKTHDKPFFAALGVRKPHLPWILPQEWFDKYPVDSLVYPLGALDTEHSAISMNEDDRDLPQAARAFIRQHVEDHRKILNGRGWKSAIQAYLAAVSFADHAIGVALDGLLAGPNASNTIVCVWSDHGWQLGEKLAWRKFTLWERATRVPLLIGGAGLRSGLSDALISTIDLYPTLTELCGGEAPDHLDGVSFAAYLKGEAKEPRDHVLSTWCLDVDGDGDPSNDRHFAVRSRTHRLIAYGNGDRELYDHRTDPWEWRNLLFKGDAASASSASDLERRLPKSSVPEARAGQGVED</sequence>
<dbReference type="PANTHER" id="PTHR45953:SF1">
    <property type="entry name" value="IDURONATE 2-SULFATASE"/>
    <property type="match status" value="1"/>
</dbReference>
<name>A0A2W5M7V9_ANCNO</name>
<keyword evidence="6" id="KW-0106">Calcium</keyword>
<evidence type="ECO:0000256" key="1">
    <source>
        <dbReference type="ARBA" id="ARBA00001913"/>
    </source>
</evidence>
<reference evidence="10 11" key="1">
    <citation type="submission" date="2017-08" db="EMBL/GenBank/DDBJ databases">
        <title>Infants hospitalized years apart are colonized by the same room-sourced microbial strains.</title>
        <authorList>
            <person name="Brooks B."/>
            <person name="Olm M.R."/>
            <person name="Firek B.A."/>
            <person name="Baker R."/>
            <person name="Thomas B.C."/>
            <person name="Morowitz M.J."/>
            <person name="Banfield J.F."/>
        </authorList>
    </citation>
    <scope>NUCLEOTIDE SEQUENCE [LARGE SCALE GENOMIC DNA]</scope>
    <source>
        <strain evidence="10">S2_005_003_R2_43</strain>
    </source>
</reference>
<accession>A0A2W5M7V9</accession>
<organism evidence="10 11">
    <name type="scientific">Ancylobacter novellus</name>
    <name type="common">Thiobacillus novellus</name>
    <dbReference type="NCBI Taxonomy" id="921"/>
    <lineage>
        <taxon>Bacteria</taxon>
        <taxon>Pseudomonadati</taxon>
        <taxon>Pseudomonadota</taxon>
        <taxon>Alphaproteobacteria</taxon>
        <taxon>Hyphomicrobiales</taxon>
        <taxon>Xanthobacteraceae</taxon>
        <taxon>Ancylobacter</taxon>
    </lineage>
</organism>
<dbReference type="CDD" id="cd16030">
    <property type="entry name" value="iduronate-2-sulfatase"/>
    <property type="match status" value="1"/>
</dbReference>
<dbReference type="SUPFAM" id="SSF53649">
    <property type="entry name" value="Alkaline phosphatase-like"/>
    <property type="match status" value="1"/>
</dbReference>
<evidence type="ECO:0000313" key="10">
    <source>
        <dbReference type="EMBL" id="PZQ15837.1"/>
    </source>
</evidence>
<dbReference type="GO" id="GO:0046872">
    <property type="term" value="F:metal ion binding"/>
    <property type="evidence" value="ECO:0007669"/>
    <property type="project" value="UniProtKB-KW"/>
</dbReference>
<comment type="caution">
    <text evidence="10">The sequence shown here is derived from an EMBL/GenBank/DDBJ whole genome shotgun (WGS) entry which is preliminary data.</text>
</comment>
<proteinExistence type="inferred from homology"/>
<dbReference type="InterPro" id="IPR006311">
    <property type="entry name" value="TAT_signal"/>
</dbReference>
<dbReference type="PROSITE" id="PS51318">
    <property type="entry name" value="TAT"/>
    <property type="match status" value="1"/>
</dbReference>
<dbReference type="AlphaFoldDB" id="A0A2W5M7V9"/>
<comment type="cofactor">
    <cofactor evidence="1">
        <name>Ca(2+)</name>
        <dbReference type="ChEBI" id="CHEBI:29108"/>
    </cofactor>
</comment>
<dbReference type="PANTHER" id="PTHR45953">
    <property type="entry name" value="IDURONATE 2-SULFATASE"/>
    <property type="match status" value="1"/>
</dbReference>
<keyword evidence="3" id="KW-0479">Metal-binding</keyword>
<evidence type="ECO:0000256" key="5">
    <source>
        <dbReference type="ARBA" id="ARBA00022801"/>
    </source>
</evidence>
<evidence type="ECO:0000256" key="8">
    <source>
        <dbReference type="SAM" id="SignalP"/>
    </source>
</evidence>
<dbReference type="EMBL" id="QFPN01000004">
    <property type="protein sequence ID" value="PZQ15837.1"/>
    <property type="molecule type" value="Genomic_DNA"/>
</dbReference>
<evidence type="ECO:0000256" key="6">
    <source>
        <dbReference type="ARBA" id="ARBA00022837"/>
    </source>
</evidence>
<dbReference type="InterPro" id="IPR017850">
    <property type="entry name" value="Alkaline_phosphatase_core_sf"/>
</dbReference>
<evidence type="ECO:0000313" key="11">
    <source>
        <dbReference type="Proteomes" id="UP000249577"/>
    </source>
</evidence>
<dbReference type="InterPro" id="IPR000917">
    <property type="entry name" value="Sulfatase_N"/>
</dbReference>
<feature type="signal peptide" evidence="8">
    <location>
        <begin position="1"/>
        <end position="39"/>
    </location>
</feature>
<dbReference type="InterPro" id="IPR035874">
    <property type="entry name" value="IDS"/>
</dbReference>
<dbReference type="GO" id="GO:0005737">
    <property type="term" value="C:cytoplasm"/>
    <property type="evidence" value="ECO:0007669"/>
    <property type="project" value="TreeGrafter"/>
</dbReference>
<gene>
    <name evidence="10" type="ORF">DI565_08360</name>
</gene>